<dbReference type="RefSeq" id="WP_379531313.1">
    <property type="nucleotide sequence ID" value="NZ_JBHSBI010000015.1"/>
</dbReference>
<comment type="caution">
    <text evidence="1">The sequence shown here is derived from an EMBL/GenBank/DDBJ whole genome shotgun (WGS) entry which is preliminary data.</text>
</comment>
<gene>
    <name evidence="1" type="ORF">ACFOY2_29320</name>
</gene>
<evidence type="ECO:0000313" key="1">
    <source>
        <dbReference type="EMBL" id="MFC4011361.1"/>
    </source>
</evidence>
<accession>A0ABV8GBI9</accession>
<sequence length="161" mass="18029">MGRSLRRTCSAKLRELGLPSPLTVQSLRTHLETIRRRPITLMPLSGLDSGGPCGIWVATPATDFVLYRDNTSPVHRSHIILHELSHLIFEHAHVLEGDYRQLLLPNLGDTAIQRMLGRTAYAVREEREAETLASLLAGLIAREVTGPDDDGRDQRLHELLK</sequence>
<evidence type="ECO:0000313" key="2">
    <source>
        <dbReference type="Proteomes" id="UP001595851"/>
    </source>
</evidence>
<keyword evidence="2" id="KW-1185">Reference proteome</keyword>
<reference evidence="2" key="1">
    <citation type="journal article" date="2019" name="Int. J. Syst. Evol. Microbiol.">
        <title>The Global Catalogue of Microorganisms (GCM) 10K type strain sequencing project: providing services to taxonomists for standard genome sequencing and annotation.</title>
        <authorList>
            <consortium name="The Broad Institute Genomics Platform"/>
            <consortium name="The Broad Institute Genome Sequencing Center for Infectious Disease"/>
            <person name="Wu L."/>
            <person name="Ma J."/>
        </authorList>
    </citation>
    <scope>NUCLEOTIDE SEQUENCE [LARGE SCALE GENOMIC DNA]</scope>
    <source>
        <strain evidence="2">TBRC 1276</strain>
    </source>
</reference>
<dbReference type="Proteomes" id="UP001595851">
    <property type="component" value="Unassembled WGS sequence"/>
</dbReference>
<evidence type="ECO:0008006" key="3">
    <source>
        <dbReference type="Google" id="ProtNLM"/>
    </source>
</evidence>
<dbReference type="EMBL" id="JBHSBI010000015">
    <property type="protein sequence ID" value="MFC4011361.1"/>
    <property type="molecule type" value="Genomic_DNA"/>
</dbReference>
<name>A0ABV8GBI9_9ACTN</name>
<proteinExistence type="predicted"/>
<organism evidence="1 2">
    <name type="scientific">Nonomuraea purpurea</name>
    <dbReference type="NCBI Taxonomy" id="1849276"/>
    <lineage>
        <taxon>Bacteria</taxon>
        <taxon>Bacillati</taxon>
        <taxon>Actinomycetota</taxon>
        <taxon>Actinomycetes</taxon>
        <taxon>Streptosporangiales</taxon>
        <taxon>Streptosporangiaceae</taxon>
        <taxon>Nonomuraea</taxon>
    </lineage>
</organism>
<protein>
    <recommendedName>
        <fullName evidence="3">IrrE N-terminal-like domain-containing protein</fullName>
    </recommendedName>
</protein>